<dbReference type="PROSITE" id="PS50213">
    <property type="entry name" value="FAS1"/>
    <property type="match status" value="1"/>
</dbReference>
<protein>
    <submittedName>
        <fullName evidence="3">Fasciclin domain-containing protein</fullName>
    </submittedName>
</protein>
<dbReference type="Pfam" id="PF02469">
    <property type="entry name" value="Fasciclin"/>
    <property type="match status" value="1"/>
</dbReference>
<feature type="domain" description="FAS1" evidence="1">
    <location>
        <begin position="23"/>
        <end position="155"/>
    </location>
</feature>
<dbReference type="AlphaFoldDB" id="A0AAU8MNH4"/>
<evidence type="ECO:0000313" key="2">
    <source>
        <dbReference type="EMBL" id="MEI2454777.1"/>
    </source>
</evidence>
<evidence type="ECO:0000313" key="3">
    <source>
        <dbReference type="EMBL" id="XCO73720.1"/>
    </source>
</evidence>
<dbReference type="InterPro" id="IPR000782">
    <property type="entry name" value="FAS1_domain"/>
</dbReference>
<evidence type="ECO:0000259" key="1">
    <source>
        <dbReference type="PROSITE" id="PS50213"/>
    </source>
</evidence>
<reference evidence="2 4" key="1">
    <citation type="submission" date="2024-02" db="EMBL/GenBank/DDBJ databases">
        <title>Lysobacter Genome Sequencing and Mining.</title>
        <authorList>
            <person name="Bierman J."/>
            <person name="Walker M.C."/>
        </authorList>
    </citation>
    <scope>NUCLEOTIDE SEQUENCE [LARGE SCALE GENOMIC DNA]</scope>
    <source>
        <strain evidence="2 4">PB6250</strain>
    </source>
</reference>
<accession>A0AAU8MNH4</accession>
<dbReference type="InterPro" id="IPR050904">
    <property type="entry name" value="Adhesion/Biosynth-related"/>
</dbReference>
<dbReference type="SUPFAM" id="SSF82153">
    <property type="entry name" value="FAS1 domain"/>
    <property type="match status" value="1"/>
</dbReference>
<dbReference type="RefSeq" id="WP_336131579.1">
    <property type="nucleotide sequence ID" value="NZ_CP159925.1"/>
</dbReference>
<keyword evidence="4" id="KW-1185">Reference proteome</keyword>
<dbReference type="EMBL" id="JBANDL010000002">
    <property type="protein sequence ID" value="MEI2454777.1"/>
    <property type="molecule type" value="Genomic_DNA"/>
</dbReference>
<evidence type="ECO:0000313" key="4">
    <source>
        <dbReference type="Proteomes" id="UP001387215"/>
    </source>
</evidence>
<gene>
    <name evidence="3" type="ORF">ABU614_15150</name>
    <name evidence="2" type="ORF">V2J18_08815</name>
</gene>
<name>A0AAU8MNH4_9GAMM</name>
<sequence length="161" mass="17583">MNSSALSARVMPRIVSIARPDSTARKLLEVAAEHGFSVFCDAAERAGLRELLDGPGPFTAFIPTDAAFGMLPDGYLESLLLAPNQPRLIDLLCHHLIARRKTVAEFERWSSLKTLHGNSLAIQSVDRHVMVGIAKVVQPNLHASNAAIHGIDRVNRFPDAR</sequence>
<reference evidence="3" key="2">
    <citation type="submission" date="2024-06" db="EMBL/GenBank/DDBJ databases">
        <authorList>
            <person name="Li S."/>
        </authorList>
    </citation>
    <scope>NUCLEOTIDE SEQUENCE</scope>
    <source>
        <strain evidence="3">SR10</strain>
    </source>
</reference>
<dbReference type="Gene3D" id="2.30.180.10">
    <property type="entry name" value="FAS1 domain"/>
    <property type="match status" value="1"/>
</dbReference>
<dbReference type="PANTHER" id="PTHR10900:SF77">
    <property type="entry name" value="FI19380P1"/>
    <property type="match status" value="1"/>
</dbReference>
<dbReference type="SMART" id="SM00554">
    <property type="entry name" value="FAS1"/>
    <property type="match status" value="1"/>
</dbReference>
<dbReference type="EMBL" id="CP159925">
    <property type="protein sequence ID" value="XCO73720.1"/>
    <property type="molecule type" value="Genomic_DNA"/>
</dbReference>
<dbReference type="Proteomes" id="UP001387215">
    <property type="component" value="Unassembled WGS sequence"/>
</dbReference>
<proteinExistence type="predicted"/>
<dbReference type="PANTHER" id="PTHR10900">
    <property type="entry name" value="PERIOSTIN-RELATED"/>
    <property type="match status" value="1"/>
</dbReference>
<organism evidence="3">
    <name type="scientific">Lysobacter firmicutimachus</name>
    <dbReference type="NCBI Taxonomy" id="1792846"/>
    <lineage>
        <taxon>Bacteria</taxon>
        <taxon>Pseudomonadati</taxon>
        <taxon>Pseudomonadota</taxon>
        <taxon>Gammaproteobacteria</taxon>
        <taxon>Lysobacterales</taxon>
        <taxon>Lysobacteraceae</taxon>
        <taxon>Lysobacter</taxon>
    </lineage>
</organism>
<dbReference type="InterPro" id="IPR036378">
    <property type="entry name" value="FAS1_dom_sf"/>
</dbReference>